<gene>
    <name evidence="3" type="ORF">UFOVP324_43</name>
</gene>
<name>A0A6J5LSE4_9CAUD</name>
<protein>
    <recommendedName>
        <fullName evidence="2">Lin1244/Lin1753-like N-terminal domain-containing protein</fullName>
    </recommendedName>
</protein>
<accession>A0A6J5LSE4</accession>
<dbReference type="InterPro" id="IPR025400">
    <property type="entry name" value="Lin1244/Lin1753-like_N"/>
</dbReference>
<dbReference type="EMBL" id="LR796334">
    <property type="protein sequence ID" value="CAB4137524.1"/>
    <property type="molecule type" value="Genomic_DNA"/>
</dbReference>
<reference evidence="3" key="1">
    <citation type="submission" date="2020-04" db="EMBL/GenBank/DDBJ databases">
        <authorList>
            <person name="Chiriac C."/>
            <person name="Salcher M."/>
            <person name="Ghai R."/>
            <person name="Kavagutti S V."/>
        </authorList>
    </citation>
    <scope>NUCLEOTIDE SEQUENCE</scope>
</reference>
<feature type="domain" description="Lin1244/Lin1753-like N-terminal" evidence="2">
    <location>
        <begin position="7"/>
        <end position="89"/>
    </location>
</feature>
<dbReference type="Pfam" id="PF14297">
    <property type="entry name" value="Lin1244_N"/>
    <property type="match status" value="1"/>
</dbReference>
<feature type="compositionally biased region" description="Basic and acidic residues" evidence="1">
    <location>
        <begin position="128"/>
        <end position="138"/>
    </location>
</feature>
<proteinExistence type="predicted"/>
<evidence type="ECO:0000313" key="3">
    <source>
        <dbReference type="EMBL" id="CAB4137524.1"/>
    </source>
</evidence>
<evidence type="ECO:0000259" key="2">
    <source>
        <dbReference type="Pfam" id="PF14297"/>
    </source>
</evidence>
<organism evidence="3">
    <name type="scientific">uncultured Caudovirales phage</name>
    <dbReference type="NCBI Taxonomy" id="2100421"/>
    <lineage>
        <taxon>Viruses</taxon>
        <taxon>Duplodnaviria</taxon>
        <taxon>Heunggongvirae</taxon>
        <taxon>Uroviricota</taxon>
        <taxon>Caudoviricetes</taxon>
        <taxon>Peduoviridae</taxon>
        <taxon>Maltschvirus</taxon>
        <taxon>Maltschvirus maltsch</taxon>
    </lineage>
</organism>
<sequence length="227" mass="27288">MEKEAYYFPHFCNARHDRKIRRLRKELGVEGYGIYFMLLETLREQQDLMYPLEDLDLLAEEFGVSEAKIQVTVSKYDLFEIDESQKFFSPKMLVYLEPYFRMKEQRRDAGLKSAAKRQLNDRSTTVQQRKEKESKVNEIKEEESKVSFSEMLFPFIPDLNNEYDNFYSYWTEKDKKGKERWQNEKYFDISRRVKTWITNSTKFKNNGTNNESKLGTSAARMEALRNF</sequence>
<feature type="region of interest" description="Disordered" evidence="1">
    <location>
        <begin position="113"/>
        <end position="138"/>
    </location>
</feature>
<evidence type="ECO:0000256" key="1">
    <source>
        <dbReference type="SAM" id="MobiDB-lite"/>
    </source>
</evidence>